<keyword evidence="1" id="KW-0472">Membrane</keyword>
<dbReference type="EMBL" id="CP074133">
    <property type="protein sequence ID" value="QUX20331.1"/>
    <property type="molecule type" value="Genomic_DNA"/>
</dbReference>
<name>A0ABX8BHA4_9ACTN</name>
<gene>
    <name evidence="2" type="ORF">KGD84_17540</name>
</gene>
<reference evidence="2 3" key="1">
    <citation type="submission" date="2021-05" db="EMBL/GenBank/DDBJ databases">
        <title>Direct Submission.</title>
        <authorList>
            <person name="Li K."/>
            <person name="Gao J."/>
        </authorList>
    </citation>
    <scope>NUCLEOTIDE SEQUENCE [LARGE SCALE GENOMIC DNA]</scope>
    <source>
        <strain evidence="2 3">Mg02</strain>
    </source>
</reference>
<sequence>MEAVTVTDLPAPPTPAQQLDTAEQQASEELHAIIAAAVAAGITGAALLAIVAPLMNAVSRAAQTGWTIGTRIAMNAAVGQRMGRNAYFAEPLPTSVEADVAAVVADAAQRVDAAHTGRPTGGVPVTPATPEVELARFQRRMVRLAVTKIHQAASAATYSYTRWLGLDLEWVTRRDGKACAVCTAMNGQRIGPGKRFTPPIGRGIPRKLWAGFQGLPPAHPSCRCRPLPREPRPRT</sequence>
<keyword evidence="1" id="KW-1133">Transmembrane helix</keyword>
<dbReference type="RefSeq" id="WP_220561526.1">
    <property type="nucleotide sequence ID" value="NZ_CP074133.1"/>
</dbReference>
<keyword evidence="1" id="KW-0812">Transmembrane</keyword>
<dbReference type="Proteomes" id="UP000676079">
    <property type="component" value="Chromosome"/>
</dbReference>
<keyword evidence="3" id="KW-1185">Reference proteome</keyword>
<accession>A0ABX8BHA4</accession>
<proteinExistence type="predicted"/>
<evidence type="ECO:0000313" key="2">
    <source>
        <dbReference type="EMBL" id="QUX20331.1"/>
    </source>
</evidence>
<evidence type="ECO:0000256" key="1">
    <source>
        <dbReference type="SAM" id="Phobius"/>
    </source>
</evidence>
<evidence type="ECO:0008006" key="4">
    <source>
        <dbReference type="Google" id="ProtNLM"/>
    </source>
</evidence>
<organism evidence="2 3">
    <name type="scientific">Nocardiopsis changdeensis</name>
    <dbReference type="NCBI Taxonomy" id="2831969"/>
    <lineage>
        <taxon>Bacteria</taxon>
        <taxon>Bacillati</taxon>
        <taxon>Actinomycetota</taxon>
        <taxon>Actinomycetes</taxon>
        <taxon>Streptosporangiales</taxon>
        <taxon>Nocardiopsidaceae</taxon>
        <taxon>Nocardiopsis</taxon>
    </lineage>
</organism>
<evidence type="ECO:0000313" key="3">
    <source>
        <dbReference type="Proteomes" id="UP000676079"/>
    </source>
</evidence>
<feature type="transmembrane region" description="Helical" evidence="1">
    <location>
        <begin position="30"/>
        <end position="51"/>
    </location>
</feature>
<protein>
    <recommendedName>
        <fullName evidence="4">Phage head morphogenesis domain-containing protein</fullName>
    </recommendedName>
</protein>